<evidence type="ECO:0000313" key="5">
    <source>
        <dbReference type="EMBL" id="NBG96079.1"/>
    </source>
</evidence>
<dbReference type="Gene3D" id="2.40.50.100">
    <property type="match status" value="1"/>
</dbReference>
<dbReference type="PANTHER" id="PTHR30469:SF20">
    <property type="entry name" value="EFFLUX RND TRANSPORTER PERIPLASMIC ADAPTOR SUBUNIT"/>
    <property type="match status" value="1"/>
</dbReference>
<dbReference type="InterPro" id="IPR006143">
    <property type="entry name" value="RND_pump_MFP"/>
</dbReference>
<keyword evidence="3" id="KW-0732">Signal</keyword>
<accession>A0A845QCD5</accession>
<sequence>MTLRRFLSLTRNGPKGLLVAVALSSGLAACAEDDAAPAEPPARPAKLFEVEETLNARTTNFPAVIKARSSAELTFEVGGVLEVFPVSEGQQVAKDELIAQLEQRSFENDVAQAEAQYRNAQAQFNRAAQLIDKGTIARSTYDTRLKDRDVAKTALDNARKRLEDSTMRAPFDGVIATKHVDQFQTIAPQTPIVTIQSTGAAEAVVQIPSRLVANSNQIQPIETVVILDAAPDTPIPASIVSTSTRTDPRTQTFEVSFAFEPPEELTILPGMTGTLRASLAINGRDGESHMPIPRTAVLPRGETLYVWKVDPDTMTVSQQAIETGPWLEEGIPVTGGLEPGDIIVEAGVSYLAEGMKVRPYGQ</sequence>
<evidence type="ECO:0000259" key="4">
    <source>
        <dbReference type="Pfam" id="PF25973"/>
    </source>
</evidence>
<dbReference type="EMBL" id="WXYQ01000006">
    <property type="protein sequence ID" value="NBG96079.1"/>
    <property type="molecule type" value="Genomic_DNA"/>
</dbReference>
<protein>
    <submittedName>
        <fullName evidence="5">Efflux RND transporter periplasmic adaptor subunit</fullName>
    </submittedName>
</protein>
<evidence type="ECO:0000256" key="1">
    <source>
        <dbReference type="ARBA" id="ARBA00009477"/>
    </source>
</evidence>
<reference evidence="5 6" key="1">
    <citation type="journal article" date="2016" name="Int. J. Syst. Evol. Microbiol.">
        <title>Pyruvatibacter mobilis gen. nov., sp. nov., a marine bacterium from the culture broth of Picochlorum sp. 122.</title>
        <authorList>
            <person name="Wang G."/>
            <person name="Tang M."/>
            <person name="Wu H."/>
            <person name="Dai S."/>
            <person name="Li T."/>
            <person name="Chen C."/>
            <person name="He H."/>
            <person name="Fan J."/>
            <person name="Xiang W."/>
            <person name="Li X."/>
        </authorList>
    </citation>
    <scope>NUCLEOTIDE SEQUENCE [LARGE SCALE GENOMIC DNA]</scope>
    <source>
        <strain evidence="5 6">GYP-11</strain>
    </source>
</reference>
<comment type="similarity">
    <text evidence="1">Belongs to the membrane fusion protein (MFP) (TC 8.A.1) family.</text>
</comment>
<evidence type="ECO:0000313" key="6">
    <source>
        <dbReference type="Proteomes" id="UP000470384"/>
    </source>
</evidence>
<dbReference type="PANTHER" id="PTHR30469">
    <property type="entry name" value="MULTIDRUG RESISTANCE PROTEIN MDTA"/>
    <property type="match status" value="1"/>
</dbReference>
<dbReference type="OrthoDB" id="9813967at2"/>
<keyword evidence="6" id="KW-1185">Reference proteome</keyword>
<dbReference type="Gene3D" id="2.40.30.170">
    <property type="match status" value="1"/>
</dbReference>
<dbReference type="RefSeq" id="WP_160588020.1">
    <property type="nucleotide sequence ID" value="NZ_BMHN01000001.1"/>
</dbReference>
<dbReference type="GeneID" id="300654790"/>
<dbReference type="Gene3D" id="2.40.420.20">
    <property type="match status" value="1"/>
</dbReference>
<comment type="caution">
    <text evidence="5">The sequence shown here is derived from an EMBL/GenBank/DDBJ whole genome shotgun (WGS) entry which is preliminary data.</text>
</comment>
<dbReference type="GO" id="GO:0015562">
    <property type="term" value="F:efflux transmembrane transporter activity"/>
    <property type="evidence" value="ECO:0007669"/>
    <property type="project" value="TreeGrafter"/>
</dbReference>
<feature type="signal peptide" evidence="3">
    <location>
        <begin position="1"/>
        <end position="31"/>
    </location>
</feature>
<proteinExistence type="inferred from homology"/>
<dbReference type="AlphaFoldDB" id="A0A845QCD5"/>
<dbReference type="Gene3D" id="1.10.287.470">
    <property type="entry name" value="Helix hairpin bin"/>
    <property type="match status" value="1"/>
</dbReference>
<evidence type="ECO:0000256" key="2">
    <source>
        <dbReference type="SAM" id="Coils"/>
    </source>
</evidence>
<dbReference type="InterPro" id="IPR058647">
    <property type="entry name" value="BSH_CzcB-like"/>
</dbReference>
<evidence type="ECO:0000256" key="3">
    <source>
        <dbReference type="SAM" id="SignalP"/>
    </source>
</evidence>
<name>A0A845QCD5_9HYPH</name>
<dbReference type="Proteomes" id="UP000470384">
    <property type="component" value="Unassembled WGS sequence"/>
</dbReference>
<dbReference type="NCBIfam" id="TIGR01730">
    <property type="entry name" value="RND_mfp"/>
    <property type="match status" value="1"/>
</dbReference>
<keyword evidence="2" id="KW-0175">Coiled coil</keyword>
<gene>
    <name evidence="5" type="ORF">GTQ45_10085</name>
</gene>
<dbReference type="PROSITE" id="PS51257">
    <property type="entry name" value="PROKAR_LIPOPROTEIN"/>
    <property type="match status" value="1"/>
</dbReference>
<dbReference type="Pfam" id="PF25973">
    <property type="entry name" value="BSH_CzcB"/>
    <property type="match status" value="1"/>
</dbReference>
<organism evidence="5 6">
    <name type="scientific">Pyruvatibacter mobilis</name>
    <dbReference type="NCBI Taxonomy" id="1712261"/>
    <lineage>
        <taxon>Bacteria</taxon>
        <taxon>Pseudomonadati</taxon>
        <taxon>Pseudomonadota</taxon>
        <taxon>Alphaproteobacteria</taxon>
        <taxon>Hyphomicrobiales</taxon>
        <taxon>Parvibaculaceae</taxon>
        <taxon>Pyruvatibacter</taxon>
    </lineage>
</organism>
<feature type="chain" id="PRO_5032637478" evidence="3">
    <location>
        <begin position="32"/>
        <end position="362"/>
    </location>
</feature>
<dbReference type="SUPFAM" id="SSF111369">
    <property type="entry name" value="HlyD-like secretion proteins"/>
    <property type="match status" value="1"/>
</dbReference>
<feature type="coiled-coil region" evidence="2">
    <location>
        <begin position="103"/>
        <end position="130"/>
    </location>
</feature>
<feature type="domain" description="CzcB-like barrel-sandwich hybrid" evidence="4">
    <location>
        <begin position="71"/>
        <end position="195"/>
    </location>
</feature>
<dbReference type="GO" id="GO:1990281">
    <property type="term" value="C:efflux pump complex"/>
    <property type="evidence" value="ECO:0007669"/>
    <property type="project" value="TreeGrafter"/>
</dbReference>